<reference evidence="1" key="1">
    <citation type="submission" date="2019-12" db="EMBL/GenBank/DDBJ databases">
        <title>Genome sequencing and annotation of Brassica cretica.</title>
        <authorList>
            <person name="Studholme D.J."/>
            <person name="Sarris P."/>
        </authorList>
    </citation>
    <scope>NUCLEOTIDE SEQUENCE</scope>
    <source>
        <strain evidence="1">PFS-109/04</strain>
        <tissue evidence="1">Leaf</tissue>
    </source>
</reference>
<protein>
    <submittedName>
        <fullName evidence="1">Uncharacterized protein</fullName>
    </submittedName>
</protein>
<accession>A0A8S9SV00</accession>
<evidence type="ECO:0000313" key="2">
    <source>
        <dbReference type="Proteomes" id="UP000712600"/>
    </source>
</evidence>
<name>A0A8S9SV00_BRACR</name>
<organism evidence="1 2">
    <name type="scientific">Brassica cretica</name>
    <name type="common">Mustard</name>
    <dbReference type="NCBI Taxonomy" id="69181"/>
    <lineage>
        <taxon>Eukaryota</taxon>
        <taxon>Viridiplantae</taxon>
        <taxon>Streptophyta</taxon>
        <taxon>Embryophyta</taxon>
        <taxon>Tracheophyta</taxon>
        <taxon>Spermatophyta</taxon>
        <taxon>Magnoliopsida</taxon>
        <taxon>eudicotyledons</taxon>
        <taxon>Gunneridae</taxon>
        <taxon>Pentapetalae</taxon>
        <taxon>rosids</taxon>
        <taxon>malvids</taxon>
        <taxon>Brassicales</taxon>
        <taxon>Brassicaceae</taxon>
        <taxon>Brassiceae</taxon>
        <taxon>Brassica</taxon>
    </lineage>
</organism>
<dbReference type="Proteomes" id="UP000712600">
    <property type="component" value="Unassembled WGS sequence"/>
</dbReference>
<gene>
    <name evidence="1" type="ORF">F2Q69_00036168</name>
</gene>
<proteinExistence type="predicted"/>
<dbReference type="EMBL" id="QGKX02000004">
    <property type="protein sequence ID" value="KAF3603824.1"/>
    <property type="molecule type" value="Genomic_DNA"/>
</dbReference>
<comment type="caution">
    <text evidence="1">The sequence shown here is derived from an EMBL/GenBank/DDBJ whole genome shotgun (WGS) entry which is preliminary data.</text>
</comment>
<dbReference type="AlphaFoldDB" id="A0A8S9SV00"/>
<evidence type="ECO:0000313" key="1">
    <source>
        <dbReference type="EMBL" id="KAF3603824.1"/>
    </source>
</evidence>
<sequence>MSSICIKIHRTSNNSGYSNFNFSSVSQVLSIDYFPTGLLFHHIQVLDRWTLQDSSSRKALWRKRESSDKSSKRIVTKRPNTCSARSLRSDRVRAKARSLSRDRARTEVRSLRSDRALGRYVATKLLRNVDMTLVHAFSSTLRFYLLKTVANPFHDSPPF</sequence>